<keyword evidence="7" id="KW-0472">Membrane</keyword>
<keyword evidence="2" id="KW-0004">4Fe-4S</keyword>
<evidence type="ECO:0000259" key="9">
    <source>
        <dbReference type="Pfam" id="PF13237"/>
    </source>
</evidence>
<evidence type="ECO:0000256" key="3">
    <source>
        <dbReference type="ARBA" id="ARBA00022723"/>
    </source>
</evidence>
<evidence type="ECO:0000256" key="7">
    <source>
        <dbReference type="SAM" id="Phobius"/>
    </source>
</evidence>
<proteinExistence type="predicted"/>
<dbReference type="PROSITE" id="PS00198">
    <property type="entry name" value="4FE4S_FER_1"/>
    <property type="match status" value="1"/>
</dbReference>
<dbReference type="InterPro" id="IPR017900">
    <property type="entry name" value="4Fe4S_Fe_S_CS"/>
</dbReference>
<evidence type="ECO:0000313" key="10">
    <source>
        <dbReference type="EMBL" id="RMA97295.1"/>
    </source>
</evidence>
<evidence type="ECO:0000259" key="8">
    <source>
        <dbReference type="Pfam" id="PF12801"/>
    </source>
</evidence>
<evidence type="ECO:0000256" key="2">
    <source>
        <dbReference type="ARBA" id="ARBA00022485"/>
    </source>
</evidence>
<dbReference type="AlphaFoldDB" id="A0A3M0BS18"/>
<keyword evidence="1" id="KW-0813">Transport</keyword>
<keyword evidence="11" id="KW-1185">Reference proteome</keyword>
<feature type="domain" description="4Fe-4S ferredoxin-type" evidence="8">
    <location>
        <begin position="152"/>
        <end position="187"/>
    </location>
</feature>
<evidence type="ECO:0000256" key="5">
    <source>
        <dbReference type="ARBA" id="ARBA00023004"/>
    </source>
</evidence>
<dbReference type="PANTHER" id="PTHR30176:SF3">
    <property type="entry name" value="FERREDOXIN-TYPE PROTEIN NAPH"/>
    <property type="match status" value="1"/>
</dbReference>
<accession>A0A3M0BS18</accession>
<evidence type="ECO:0000313" key="11">
    <source>
        <dbReference type="Proteomes" id="UP000280842"/>
    </source>
</evidence>
<feature type="transmembrane region" description="Helical" evidence="7">
    <location>
        <begin position="23"/>
        <end position="42"/>
    </location>
</feature>
<dbReference type="EMBL" id="REFO01000011">
    <property type="protein sequence ID" value="RMA97295.1"/>
    <property type="molecule type" value="Genomic_DNA"/>
</dbReference>
<evidence type="ECO:0000256" key="1">
    <source>
        <dbReference type="ARBA" id="ARBA00022448"/>
    </source>
</evidence>
<dbReference type="OrthoDB" id="9786132at2"/>
<feature type="domain" description="4Fe-4S ferredoxin-type" evidence="9">
    <location>
        <begin position="204"/>
        <end position="251"/>
    </location>
</feature>
<dbReference type="RefSeq" id="WP_121923078.1">
    <property type="nucleotide sequence ID" value="NZ_REFO01000011.1"/>
</dbReference>
<dbReference type="Pfam" id="PF13237">
    <property type="entry name" value="Fer4_10"/>
    <property type="match status" value="1"/>
</dbReference>
<dbReference type="Pfam" id="PF12801">
    <property type="entry name" value="Fer4_5"/>
    <property type="match status" value="2"/>
</dbReference>
<keyword evidence="7" id="KW-0812">Transmembrane</keyword>
<keyword evidence="4" id="KW-0249">Electron transport</keyword>
<dbReference type="GO" id="GO:0051539">
    <property type="term" value="F:4 iron, 4 sulfur cluster binding"/>
    <property type="evidence" value="ECO:0007669"/>
    <property type="project" value="UniProtKB-KW"/>
</dbReference>
<dbReference type="PANTHER" id="PTHR30176">
    <property type="entry name" value="FERREDOXIN-TYPE PROTEIN NAPH"/>
    <property type="match status" value="1"/>
</dbReference>
<dbReference type="Proteomes" id="UP000280842">
    <property type="component" value="Unassembled WGS sequence"/>
</dbReference>
<organism evidence="10 11">
    <name type="scientific">Hydrogenothermus marinus</name>
    <dbReference type="NCBI Taxonomy" id="133270"/>
    <lineage>
        <taxon>Bacteria</taxon>
        <taxon>Pseudomonadati</taxon>
        <taxon>Aquificota</taxon>
        <taxon>Aquificia</taxon>
        <taxon>Aquificales</taxon>
        <taxon>Hydrogenothermaceae</taxon>
        <taxon>Hydrogenothermus</taxon>
    </lineage>
</organism>
<dbReference type="GO" id="GO:0005886">
    <property type="term" value="C:plasma membrane"/>
    <property type="evidence" value="ECO:0007669"/>
    <property type="project" value="TreeGrafter"/>
</dbReference>
<keyword evidence="3" id="KW-0479">Metal-binding</keyword>
<feature type="transmembrane region" description="Helical" evidence="7">
    <location>
        <begin position="142"/>
        <end position="166"/>
    </location>
</feature>
<reference evidence="10 11" key="1">
    <citation type="submission" date="2018-10" db="EMBL/GenBank/DDBJ databases">
        <title>Genomic Encyclopedia of Archaeal and Bacterial Type Strains, Phase II (KMG-II): from individual species to whole genera.</title>
        <authorList>
            <person name="Goeker M."/>
        </authorList>
    </citation>
    <scope>NUCLEOTIDE SEQUENCE [LARGE SCALE GENOMIC DNA]</scope>
    <source>
        <strain evidence="10 11">VM1</strain>
    </source>
</reference>
<dbReference type="GO" id="GO:0046872">
    <property type="term" value="F:metal ion binding"/>
    <property type="evidence" value="ECO:0007669"/>
    <property type="project" value="UniProtKB-KW"/>
</dbReference>
<name>A0A3M0BS18_9AQUI</name>
<evidence type="ECO:0000256" key="6">
    <source>
        <dbReference type="ARBA" id="ARBA00023014"/>
    </source>
</evidence>
<gene>
    <name evidence="10" type="ORF">CLV39_0953</name>
</gene>
<keyword evidence="5" id="KW-0408">Iron</keyword>
<feature type="transmembrane region" description="Helical" evidence="7">
    <location>
        <begin position="62"/>
        <end position="83"/>
    </location>
</feature>
<comment type="caution">
    <text evidence="10">The sequence shown here is derived from an EMBL/GenBank/DDBJ whole genome shotgun (WGS) entry which is preliminary data.</text>
</comment>
<dbReference type="InterPro" id="IPR017896">
    <property type="entry name" value="4Fe4S_Fe-S-bd"/>
</dbReference>
<keyword evidence="7" id="KW-1133">Transmembrane helix</keyword>
<feature type="transmembrane region" description="Helical" evidence="7">
    <location>
        <begin position="115"/>
        <end position="136"/>
    </location>
</feature>
<evidence type="ECO:0000256" key="4">
    <source>
        <dbReference type="ARBA" id="ARBA00022982"/>
    </source>
</evidence>
<keyword evidence="6" id="KW-0411">Iron-sulfur</keyword>
<dbReference type="InterPro" id="IPR051684">
    <property type="entry name" value="Electron_Trans/Redox"/>
</dbReference>
<protein>
    <submittedName>
        <fullName evidence="10">Ferredoxin-type protein NapH</fullName>
    </submittedName>
</protein>
<sequence>MAEALSQQPSWWQTHKFTIARNTVYISIVIALILIPELKIIKVDIAHNESWLFGERRSLIDGLIPVIAALGFFAILVIVINMIQGRLFCGLICPGGWFAEIQEKIKRKIGKHHKLAYIFITFISTIAFAALFFNWVTDLRVFFYYTNPSFIPMWVAFLVAFPIFFWELYIGKRWCRTFCPTGIYQKLTPHFYYYKPALIPPYTTKDCGTCRECLKACPMALDPRKIALMEDTINRPGLSSCIVCGECVDACTDVWAKKGKPPILGFLHEVPVRQV</sequence>
<dbReference type="SUPFAM" id="SSF54862">
    <property type="entry name" value="4Fe-4S ferredoxins"/>
    <property type="match status" value="1"/>
</dbReference>
<feature type="domain" description="4Fe-4S ferredoxin-type" evidence="8">
    <location>
        <begin position="71"/>
        <end position="111"/>
    </location>
</feature>